<keyword evidence="3 6" id="KW-0812">Transmembrane</keyword>
<feature type="transmembrane region" description="Helical" evidence="6">
    <location>
        <begin position="44"/>
        <end position="74"/>
    </location>
</feature>
<evidence type="ECO:0000256" key="6">
    <source>
        <dbReference type="SAM" id="Phobius"/>
    </source>
</evidence>
<evidence type="ECO:0000256" key="2">
    <source>
        <dbReference type="ARBA" id="ARBA00022475"/>
    </source>
</evidence>
<keyword evidence="5 6" id="KW-0472">Membrane</keyword>
<dbReference type="InterPro" id="IPR050448">
    <property type="entry name" value="OpgB/LTA_synthase_biosynth"/>
</dbReference>
<feature type="domain" description="Sulfatase N-terminal" evidence="7">
    <location>
        <begin position="278"/>
        <end position="546"/>
    </location>
</feature>
<dbReference type="InterPro" id="IPR000917">
    <property type="entry name" value="Sulfatase_N"/>
</dbReference>
<protein>
    <submittedName>
        <fullName evidence="8">Sulfatase family protein</fullName>
    </submittedName>
</protein>
<evidence type="ECO:0000313" key="8">
    <source>
        <dbReference type="EMBL" id="VAX08895.1"/>
    </source>
</evidence>
<gene>
    <name evidence="8" type="ORF">MNBD_GAMMA25-729</name>
</gene>
<dbReference type="AlphaFoldDB" id="A0A3B1BRE9"/>
<evidence type="ECO:0000256" key="1">
    <source>
        <dbReference type="ARBA" id="ARBA00004651"/>
    </source>
</evidence>
<evidence type="ECO:0000256" key="5">
    <source>
        <dbReference type="ARBA" id="ARBA00023136"/>
    </source>
</evidence>
<feature type="transmembrane region" description="Helical" evidence="6">
    <location>
        <begin position="86"/>
        <end position="110"/>
    </location>
</feature>
<dbReference type="Pfam" id="PF00884">
    <property type="entry name" value="Sulfatase"/>
    <property type="match status" value="1"/>
</dbReference>
<dbReference type="InterPro" id="IPR017850">
    <property type="entry name" value="Alkaline_phosphatase_core_sf"/>
</dbReference>
<dbReference type="Gene3D" id="3.40.720.10">
    <property type="entry name" value="Alkaline Phosphatase, subunit A"/>
    <property type="match status" value="1"/>
</dbReference>
<dbReference type="Gene3D" id="3.30.1120.80">
    <property type="match status" value="1"/>
</dbReference>
<keyword evidence="2" id="KW-1003">Cell membrane</keyword>
<dbReference type="CDD" id="cd16015">
    <property type="entry name" value="LTA_synthase"/>
    <property type="match status" value="1"/>
</dbReference>
<dbReference type="GO" id="GO:0005886">
    <property type="term" value="C:plasma membrane"/>
    <property type="evidence" value="ECO:0007669"/>
    <property type="project" value="UniProtKB-SubCell"/>
</dbReference>
<evidence type="ECO:0000256" key="3">
    <source>
        <dbReference type="ARBA" id="ARBA00022692"/>
    </source>
</evidence>
<comment type="subcellular location">
    <subcellularLocation>
        <location evidence="1">Cell membrane</location>
        <topology evidence="1">Multi-pass membrane protein</topology>
    </subcellularLocation>
</comment>
<evidence type="ECO:0000259" key="7">
    <source>
        <dbReference type="Pfam" id="PF00884"/>
    </source>
</evidence>
<organism evidence="8">
    <name type="scientific">hydrothermal vent metagenome</name>
    <dbReference type="NCBI Taxonomy" id="652676"/>
    <lineage>
        <taxon>unclassified sequences</taxon>
        <taxon>metagenomes</taxon>
        <taxon>ecological metagenomes</taxon>
    </lineage>
</organism>
<name>A0A3B1BRE9_9ZZZZ</name>
<reference evidence="8" key="1">
    <citation type="submission" date="2018-06" db="EMBL/GenBank/DDBJ databases">
        <authorList>
            <person name="Zhirakovskaya E."/>
        </authorList>
    </citation>
    <scope>NUCLEOTIDE SEQUENCE</scope>
</reference>
<evidence type="ECO:0000256" key="4">
    <source>
        <dbReference type="ARBA" id="ARBA00022989"/>
    </source>
</evidence>
<dbReference type="EMBL" id="UOFY01000030">
    <property type="protein sequence ID" value="VAX08895.1"/>
    <property type="molecule type" value="Genomic_DNA"/>
</dbReference>
<accession>A0A3B1BRE9</accession>
<dbReference type="SUPFAM" id="SSF53649">
    <property type="entry name" value="Alkaline phosphatase-like"/>
    <property type="match status" value="1"/>
</dbReference>
<sequence>MPDFLKGRFGLVYLFFLLFIAIAAITRTVLAVKSWGLINSDIGSFALAFITGLLMDVITAGYLAIPLVLYALLVPGRIYYHRLHTLLIYPFVLVVIYSLIFSGVSEWFFWEEFSSRFNFIAVDYLVYTSELIGNIRESYPMNTILGIILVVSILLKLLLFPAVRQTHIVTTPFPTRIRHATQILLIPLLAFIFVDASMSHISSNRYINELAGNGIYNFFSAFRNNELDYDSYYQTREETEIWPQLKQLLAQDNATYLSDKPDNISRQIKAEQPEKQLNVVWITVESLSASYLGFFGNDEGLSPELDKLSRESLNFTRLYATGTRTVRGLEALSLSVPPTPGRSIVKRPNNENMFSIGQIFRARGYDTRFTYGGYGYFDNMNYFFKNNGFDILDRTDMEDHEIKFANIWGVSDEDLFDRALKDMDHSFATGKKFFNFIMTTSNHRPFTYPEGRIDIPSHESREGGVKYTDYAIGRFIEQAREKPWFKDSVFIIVADHCASSAGEAELQFDKYLIPFLIYSPTHIQPETITTLASQIDVAPTLLGLLNFNYESKFYGRDIFHTRPNQERAFIGNYQKLGYMKNDRLTILSPREKVSAYHINFENNTTTPVDINERELNEAITYYQSADIAFKNNLNRWGESGHHAQ</sequence>
<dbReference type="PANTHER" id="PTHR47371">
    <property type="entry name" value="LIPOTEICHOIC ACID SYNTHASE"/>
    <property type="match status" value="1"/>
</dbReference>
<feature type="transmembrane region" description="Helical" evidence="6">
    <location>
        <begin position="183"/>
        <end position="201"/>
    </location>
</feature>
<dbReference type="InterPro" id="IPR012160">
    <property type="entry name" value="LtaS-like"/>
</dbReference>
<proteinExistence type="predicted"/>
<feature type="transmembrane region" description="Helical" evidence="6">
    <location>
        <begin position="144"/>
        <end position="163"/>
    </location>
</feature>
<feature type="transmembrane region" description="Helical" evidence="6">
    <location>
        <begin position="12"/>
        <end position="32"/>
    </location>
</feature>
<dbReference type="PIRSF" id="PIRSF005091">
    <property type="entry name" value="Mmb_sulf_HI1246"/>
    <property type="match status" value="1"/>
</dbReference>
<dbReference type="PANTHER" id="PTHR47371:SF3">
    <property type="entry name" value="PHOSPHOGLYCEROL TRANSFERASE I"/>
    <property type="match status" value="1"/>
</dbReference>
<keyword evidence="4 6" id="KW-1133">Transmembrane helix</keyword>